<organism evidence="1">
    <name type="scientific">Cyanothece sp. (strain PCC 7425 / ATCC 29141)</name>
    <dbReference type="NCBI Taxonomy" id="395961"/>
    <lineage>
        <taxon>Bacteria</taxon>
        <taxon>Bacillati</taxon>
        <taxon>Cyanobacteriota</taxon>
        <taxon>Cyanophyceae</taxon>
        <taxon>Gomontiellales</taxon>
        <taxon>Cyanothecaceae</taxon>
        <taxon>Cyanothece</taxon>
    </lineage>
</organism>
<evidence type="ECO:0000313" key="1">
    <source>
        <dbReference type="EMBL" id="ACL43043.1"/>
    </source>
</evidence>
<dbReference type="STRING" id="395961.Cyan7425_0655"/>
<gene>
    <name evidence="1" type="ordered locus">Cyan7425_0655</name>
</gene>
<proteinExistence type="predicted"/>
<dbReference type="KEGG" id="cyn:Cyan7425_0655"/>
<sequence>MWISLSGKESDAFSDVQAKLAKSENVSEAMQAKFKEIAALTDHFCQEHLNE</sequence>
<name>B8HUZ6_CYAP4</name>
<dbReference type="HOGENOM" id="CLU_3097965_0_0_3"/>
<accession>B8HUZ6</accession>
<protein>
    <submittedName>
        <fullName evidence="1">Uncharacterized protein</fullName>
    </submittedName>
</protein>
<dbReference type="OrthoDB" id="9801392at2"/>
<reference evidence="1" key="1">
    <citation type="submission" date="2009-01" db="EMBL/GenBank/DDBJ databases">
        <title>Complete sequence of chromosome Cyanothece sp. PCC 7425.</title>
        <authorList>
            <consortium name="US DOE Joint Genome Institute"/>
            <person name="Lucas S."/>
            <person name="Copeland A."/>
            <person name="Lapidus A."/>
            <person name="Glavina del Rio T."/>
            <person name="Dalin E."/>
            <person name="Tice H."/>
            <person name="Bruce D."/>
            <person name="Goodwin L."/>
            <person name="Pitluck S."/>
            <person name="Sims D."/>
            <person name="Meineke L."/>
            <person name="Brettin T."/>
            <person name="Detter J.C."/>
            <person name="Han C."/>
            <person name="Larimer F."/>
            <person name="Land M."/>
            <person name="Hauser L."/>
            <person name="Kyrpides N."/>
            <person name="Ovchinnikova G."/>
            <person name="Liberton M."/>
            <person name="Stoeckel J."/>
            <person name="Banerjee A."/>
            <person name="Singh A."/>
            <person name="Page L."/>
            <person name="Sato H."/>
            <person name="Zhao L."/>
            <person name="Sherman L."/>
            <person name="Pakrasi H."/>
            <person name="Richardson P."/>
        </authorList>
    </citation>
    <scope>NUCLEOTIDE SEQUENCE</scope>
    <source>
        <strain evidence="1">PCC 7425</strain>
    </source>
</reference>
<dbReference type="EMBL" id="CP001344">
    <property type="protein sequence ID" value="ACL43043.1"/>
    <property type="molecule type" value="Genomic_DNA"/>
</dbReference>
<dbReference type="AlphaFoldDB" id="B8HUZ6"/>